<sequence length="128" mass="14223">MKDVLAYKDYYGTVSYSADDEVLHGKIIGINDLVTYEAASTTELKQAFHEAVDDYIATCEAIGKQPQKTFKGSFNVRIPSELHKEASIVASQRHISLNDLVKAAIAYAVKHQDMLSSDNLTQSPMREI</sequence>
<proteinExistence type="predicted"/>
<gene>
    <name evidence="1" type="ORF">SAMN05421740_101394</name>
</gene>
<dbReference type="InterPro" id="IPR008651">
    <property type="entry name" value="Uncharacterised_HicB"/>
</dbReference>
<reference evidence="2" key="1">
    <citation type="submission" date="2016-10" db="EMBL/GenBank/DDBJ databases">
        <authorList>
            <person name="Varghese N."/>
            <person name="Submissions S."/>
        </authorList>
    </citation>
    <scope>NUCLEOTIDE SEQUENCE [LARGE SCALE GENOMIC DNA]</scope>
    <source>
        <strain evidence="2">Jip14</strain>
    </source>
</reference>
<dbReference type="Pfam" id="PF05534">
    <property type="entry name" value="HicB"/>
    <property type="match status" value="1"/>
</dbReference>
<dbReference type="RefSeq" id="WP_090602342.1">
    <property type="nucleotide sequence ID" value="NZ_FNZR01000001.1"/>
</dbReference>
<protein>
    <submittedName>
        <fullName evidence="1">Predicted nuclease of the RNAse H fold, HicB family</fullName>
    </submittedName>
</protein>
<dbReference type="OrthoDB" id="5297106at2"/>
<dbReference type="Proteomes" id="UP000198916">
    <property type="component" value="Unassembled WGS sequence"/>
</dbReference>
<name>A0A1H7FU32_9SPHI</name>
<dbReference type="EMBL" id="FNZR01000001">
    <property type="protein sequence ID" value="SEK26865.1"/>
    <property type="molecule type" value="Genomic_DNA"/>
</dbReference>
<keyword evidence="2" id="KW-1185">Reference proteome</keyword>
<dbReference type="STRING" id="332977.SAMN05421740_101394"/>
<accession>A0A1H7FU32</accession>
<dbReference type="InterPro" id="IPR010985">
    <property type="entry name" value="Ribbon_hlx_hlx"/>
</dbReference>
<organism evidence="1 2">
    <name type="scientific">Parapedobacter koreensis</name>
    <dbReference type="NCBI Taxonomy" id="332977"/>
    <lineage>
        <taxon>Bacteria</taxon>
        <taxon>Pseudomonadati</taxon>
        <taxon>Bacteroidota</taxon>
        <taxon>Sphingobacteriia</taxon>
        <taxon>Sphingobacteriales</taxon>
        <taxon>Sphingobacteriaceae</taxon>
        <taxon>Parapedobacter</taxon>
    </lineage>
</organism>
<dbReference type="AlphaFoldDB" id="A0A1H7FU32"/>
<dbReference type="SUPFAM" id="SSF143100">
    <property type="entry name" value="TTHA1013/TTHA0281-like"/>
    <property type="match status" value="1"/>
</dbReference>
<dbReference type="SUPFAM" id="SSF47598">
    <property type="entry name" value="Ribbon-helix-helix"/>
    <property type="match status" value="1"/>
</dbReference>
<evidence type="ECO:0000313" key="1">
    <source>
        <dbReference type="EMBL" id="SEK26865.1"/>
    </source>
</evidence>
<dbReference type="GO" id="GO:0006355">
    <property type="term" value="P:regulation of DNA-templated transcription"/>
    <property type="evidence" value="ECO:0007669"/>
    <property type="project" value="InterPro"/>
</dbReference>
<dbReference type="InterPro" id="IPR035069">
    <property type="entry name" value="TTHA1013/TTHA0281-like"/>
</dbReference>
<evidence type="ECO:0000313" key="2">
    <source>
        <dbReference type="Proteomes" id="UP000198916"/>
    </source>
</evidence>